<evidence type="ECO:0000313" key="4">
    <source>
        <dbReference type="EMBL" id="ORY50192.1"/>
    </source>
</evidence>
<reference evidence="4 5" key="1">
    <citation type="submission" date="2016-07" db="EMBL/GenBank/DDBJ databases">
        <title>Pervasive Adenine N6-methylation of Active Genes in Fungi.</title>
        <authorList>
            <consortium name="DOE Joint Genome Institute"/>
            <person name="Mondo S.J."/>
            <person name="Dannebaum R.O."/>
            <person name="Kuo R.C."/>
            <person name="Labutti K."/>
            <person name="Haridas S."/>
            <person name="Kuo A."/>
            <person name="Salamov A."/>
            <person name="Ahrendt S.R."/>
            <person name="Lipzen A."/>
            <person name="Sullivan W."/>
            <person name="Andreopoulos W.B."/>
            <person name="Clum A."/>
            <person name="Lindquist E."/>
            <person name="Daum C."/>
            <person name="Ramamoorthy G.K."/>
            <person name="Gryganskyi A."/>
            <person name="Culley D."/>
            <person name="Magnuson J.K."/>
            <person name="James T.Y."/>
            <person name="O'Malley M.A."/>
            <person name="Stajich J.E."/>
            <person name="Spatafora J.W."/>
            <person name="Visel A."/>
            <person name="Grigoriev I.V."/>
        </authorList>
    </citation>
    <scope>NUCLEOTIDE SEQUENCE [LARGE SCALE GENOMIC DNA]</scope>
    <source>
        <strain evidence="4 5">62-1032</strain>
    </source>
</reference>
<dbReference type="GO" id="GO:0005634">
    <property type="term" value="C:nucleus"/>
    <property type="evidence" value="ECO:0007669"/>
    <property type="project" value="TreeGrafter"/>
</dbReference>
<protein>
    <recommendedName>
        <fullName evidence="3">Xylanolytic transcriptional activator regulatory domain-containing protein</fullName>
    </recommendedName>
</protein>
<dbReference type="InParanoid" id="A0A1Y2CT73"/>
<evidence type="ECO:0000313" key="5">
    <source>
        <dbReference type="Proteomes" id="UP000193467"/>
    </source>
</evidence>
<name>A0A1Y2CT73_9BASI</name>
<organism evidence="4 5">
    <name type="scientific">Leucosporidium creatinivorum</name>
    <dbReference type="NCBI Taxonomy" id="106004"/>
    <lineage>
        <taxon>Eukaryota</taxon>
        <taxon>Fungi</taxon>
        <taxon>Dikarya</taxon>
        <taxon>Basidiomycota</taxon>
        <taxon>Pucciniomycotina</taxon>
        <taxon>Microbotryomycetes</taxon>
        <taxon>Leucosporidiales</taxon>
        <taxon>Leucosporidium</taxon>
    </lineage>
</organism>
<sequence length="398" mass="44334">MLLHHLRPRLHSRPPSPPTPSLGYHSLVLQVEGPRARLSTIQATLIDLNGRHGVDPAGNFVRLGTAVAVARLLGLHKDCSRWMIPLWERDLRSRLWWALLVYDKASALTFGRASVIGYEDRDVSLPRRSPHDSPSYDAFVSLCELTLIMDDLNRRLRTAAAQSNPNPEFGDASSNALTLQVLDDVSLKLDRWKSLVDSRRLFDFGPGEAPPGVRSLQLVYEYTALVIAREAWDAVAPEGGPVAALGQRACLQSATTFVDFIANLVLADLEGYWASHSPFFISTCLTILVRLTLESDRNDHSESAVWQGAVFSLRRLISALSDARREASWDVADLALSRAHFFLPLLSRQAPEFQVVLHPLQSTMPAPPVDEALEEFLNTFVQDTYAHTRFDDFGLSSF</sequence>
<feature type="domain" description="Xylanolytic transcriptional activator regulatory" evidence="3">
    <location>
        <begin position="59"/>
        <end position="132"/>
    </location>
</feature>
<dbReference type="Pfam" id="PF04082">
    <property type="entry name" value="Fungal_trans"/>
    <property type="match status" value="1"/>
</dbReference>
<dbReference type="PANTHER" id="PTHR31668">
    <property type="entry name" value="GLUCOSE TRANSPORT TRANSCRIPTION REGULATOR RGT1-RELATED-RELATED"/>
    <property type="match status" value="1"/>
</dbReference>
<dbReference type="EMBL" id="MCGR01000110">
    <property type="protein sequence ID" value="ORY50192.1"/>
    <property type="molecule type" value="Genomic_DNA"/>
</dbReference>
<dbReference type="GO" id="GO:0001080">
    <property type="term" value="P:nitrogen catabolite activation of transcription from RNA polymerase II promoter"/>
    <property type="evidence" value="ECO:0007669"/>
    <property type="project" value="TreeGrafter"/>
</dbReference>
<dbReference type="GO" id="GO:0003677">
    <property type="term" value="F:DNA binding"/>
    <property type="evidence" value="ECO:0007669"/>
    <property type="project" value="InterPro"/>
</dbReference>
<dbReference type="AlphaFoldDB" id="A0A1Y2CT73"/>
<evidence type="ECO:0000256" key="1">
    <source>
        <dbReference type="ARBA" id="ARBA00023242"/>
    </source>
</evidence>
<keyword evidence="5" id="KW-1185">Reference proteome</keyword>
<accession>A0A1Y2CT73</accession>
<dbReference type="OrthoDB" id="2123952at2759"/>
<dbReference type="InterPro" id="IPR007219">
    <property type="entry name" value="XnlR_reg_dom"/>
</dbReference>
<dbReference type="CDD" id="cd12148">
    <property type="entry name" value="fungal_TF_MHR"/>
    <property type="match status" value="1"/>
</dbReference>
<comment type="caution">
    <text evidence="4">The sequence shown here is derived from an EMBL/GenBank/DDBJ whole genome shotgun (WGS) entry which is preliminary data.</text>
</comment>
<evidence type="ECO:0000259" key="3">
    <source>
        <dbReference type="SMART" id="SM00906"/>
    </source>
</evidence>
<dbReference type="GO" id="GO:0006351">
    <property type="term" value="P:DNA-templated transcription"/>
    <property type="evidence" value="ECO:0007669"/>
    <property type="project" value="InterPro"/>
</dbReference>
<feature type="compositionally biased region" description="Basic residues" evidence="2">
    <location>
        <begin position="1"/>
        <end position="12"/>
    </location>
</feature>
<dbReference type="InterPro" id="IPR050797">
    <property type="entry name" value="Carb_Metab_Trans_Reg"/>
</dbReference>
<feature type="region of interest" description="Disordered" evidence="2">
    <location>
        <begin position="1"/>
        <end position="22"/>
    </location>
</feature>
<evidence type="ECO:0000256" key="2">
    <source>
        <dbReference type="SAM" id="MobiDB-lite"/>
    </source>
</evidence>
<dbReference type="Proteomes" id="UP000193467">
    <property type="component" value="Unassembled WGS sequence"/>
</dbReference>
<gene>
    <name evidence="4" type="ORF">BCR35DRAFT_25082</name>
</gene>
<proteinExistence type="predicted"/>
<dbReference type="STRING" id="106004.A0A1Y2CT73"/>
<dbReference type="GO" id="GO:0008270">
    <property type="term" value="F:zinc ion binding"/>
    <property type="evidence" value="ECO:0007669"/>
    <property type="project" value="InterPro"/>
</dbReference>
<dbReference type="PANTHER" id="PTHR31668:SF4">
    <property type="entry name" value="TRANSCRIPTIONAL ACTIVATOR PROTEIN DAL81"/>
    <property type="match status" value="1"/>
</dbReference>
<dbReference type="SMART" id="SM00906">
    <property type="entry name" value="Fungal_trans"/>
    <property type="match status" value="1"/>
</dbReference>
<keyword evidence="1" id="KW-0539">Nucleus</keyword>